<dbReference type="PANTHER" id="PTHR37292:SF2">
    <property type="entry name" value="DUF262 DOMAIN-CONTAINING PROTEIN"/>
    <property type="match status" value="1"/>
</dbReference>
<name>A0A6J4N0J1_9CHLR</name>
<dbReference type="EMBL" id="CADCTR010002919">
    <property type="protein sequence ID" value="CAA9374301.1"/>
    <property type="molecule type" value="Genomic_DNA"/>
</dbReference>
<accession>A0A6J4N0J1</accession>
<organism evidence="1">
    <name type="scientific">uncultured Chloroflexia bacterium</name>
    <dbReference type="NCBI Taxonomy" id="1672391"/>
    <lineage>
        <taxon>Bacteria</taxon>
        <taxon>Bacillati</taxon>
        <taxon>Chloroflexota</taxon>
        <taxon>Chloroflexia</taxon>
        <taxon>environmental samples</taxon>
    </lineage>
</organism>
<feature type="non-terminal residue" evidence="1">
    <location>
        <position position="413"/>
    </location>
</feature>
<reference evidence="1" key="1">
    <citation type="submission" date="2020-02" db="EMBL/GenBank/DDBJ databases">
        <authorList>
            <person name="Meier V. D."/>
        </authorList>
    </citation>
    <scope>NUCLEOTIDE SEQUENCE</scope>
    <source>
        <strain evidence="1">AVDCRST_MAG93</strain>
    </source>
</reference>
<dbReference type="AlphaFoldDB" id="A0A6J4N0J1"/>
<gene>
    <name evidence="1" type="ORF">AVDCRST_MAG93-8684</name>
</gene>
<sequence length="413" mass="47258">YRGLRDYDDITSRDQEVAQGMLPLYTVFNPDDLVAWRDRYIEAHAERDYDRLKEKQKEWDGEVAPWIVRMRDYRFPVIELNRDMELHAICHIFEKVNSTGVPLTVFELCTAILWAQDLHLNDMWQETRRKLAEDQVLRMQGGHEGAMFLQVISLLATFKRKRENTEARVAVNCRREDLLNLKAETVKEWWGIATVAYRDASKFMESQGILAQRILPYGSLLLPLAAIMGFLRFQGGNVSSGHAWPKIERWYWCSVFAQRYSSSVEATAAMDFEQVINWINGGTEPEAVRTFNFSADRLQDYTNIRSAIYKGILCLLARNGAKDFGGEGSLSVNLYYDSQQDHHHIFPINALSHLGISDSRANSIVNKTLIGASTNRSIGGRLPSAYVETMKSRLGEERASNVIRSHLISPETL</sequence>
<feature type="non-terminal residue" evidence="1">
    <location>
        <position position="1"/>
    </location>
</feature>
<protein>
    <submittedName>
        <fullName evidence="1">Uncharacterized protein</fullName>
    </submittedName>
</protein>
<proteinExistence type="predicted"/>
<dbReference type="PANTHER" id="PTHR37292">
    <property type="entry name" value="VNG6097C"/>
    <property type="match status" value="1"/>
</dbReference>
<evidence type="ECO:0000313" key="1">
    <source>
        <dbReference type="EMBL" id="CAA9374301.1"/>
    </source>
</evidence>